<keyword evidence="2" id="KW-1185">Reference proteome</keyword>
<reference evidence="2" key="1">
    <citation type="journal article" date="2019" name="Int. J. Syst. Evol. Microbiol.">
        <title>The Global Catalogue of Microorganisms (GCM) 10K type strain sequencing project: providing services to taxonomists for standard genome sequencing and annotation.</title>
        <authorList>
            <consortium name="The Broad Institute Genomics Platform"/>
            <consortium name="The Broad Institute Genome Sequencing Center for Infectious Disease"/>
            <person name="Wu L."/>
            <person name="Ma J."/>
        </authorList>
    </citation>
    <scope>NUCLEOTIDE SEQUENCE [LARGE SCALE GENOMIC DNA]</scope>
    <source>
        <strain evidence="2">CGMCC 1.15342</strain>
    </source>
</reference>
<dbReference type="Proteomes" id="UP000597338">
    <property type="component" value="Unassembled WGS sequence"/>
</dbReference>
<protein>
    <recommendedName>
        <fullName evidence="3">Outer membrane protein beta-barrel domain-containing protein</fullName>
    </recommendedName>
</protein>
<accession>A0ABQ1MSB3</accession>
<evidence type="ECO:0000313" key="1">
    <source>
        <dbReference type="EMBL" id="GGC45081.1"/>
    </source>
</evidence>
<gene>
    <name evidence="1" type="ORF">GCM10011386_41700</name>
</gene>
<proteinExistence type="predicted"/>
<comment type="caution">
    <text evidence="1">The sequence shown here is derived from an EMBL/GenBank/DDBJ whole genome shotgun (WGS) entry which is preliminary data.</text>
</comment>
<name>A0ABQ1MSB3_9SPHI</name>
<dbReference type="RefSeq" id="WP_188753405.1">
    <property type="nucleotide sequence ID" value="NZ_BMIK01000022.1"/>
</dbReference>
<organism evidence="1 2">
    <name type="scientific">Parapedobacter defluvii</name>
    <dbReference type="NCBI Taxonomy" id="2045106"/>
    <lineage>
        <taxon>Bacteria</taxon>
        <taxon>Pseudomonadati</taxon>
        <taxon>Bacteroidota</taxon>
        <taxon>Sphingobacteriia</taxon>
        <taxon>Sphingobacteriales</taxon>
        <taxon>Sphingobacteriaceae</taxon>
        <taxon>Parapedobacter</taxon>
    </lineage>
</organism>
<evidence type="ECO:0008006" key="3">
    <source>
        <dbReference type="Google" id="ProtNLM"/>
    </source>
</evidence>
<sequence>MDRTKRYLICGVVFLCYTFALFGQDTPLDRGVGFGFQLNQYQKDFGAGLNITSPYFANDRVAVRLRGNILFYEHPDQEATTWTPYSNASLGFIGVVGYVGDIRLYSEGGIVGLFPSDKFSSDRTKFGGYGLFGFEFFFRRNGNYFIEIGGVGTGAKADKLPNQPVFSNGLIIGTGFRFHLPK</sequence>
<dbReference type="EMBL" id="BMIK01000022">
    <property type="protein sequence ID" value="GGC45081.1"/>
    <property type="molecule type" value="Genomic_DNA"/>
</dbReference>
<evidence type="ECO:0000313" key="2">
    <source>
        <dbReference type="Proteomes" id="UP000597338"/>
    </source>
</evidence>